<dbReference type="HOGENOM" id="CLU_2962958_0_0_1"/>
<dbReference type="Proteomes" id="UP000008549">
    <property type="component" value="Unassembled WGS sequence"/>
</dbReference>
<evidence type="ECO:0000313" key="3">
    <source>
        <dbReference type="EMBL" id="CAP24945.1"/>
    </source>
</evidence>
<feature type="transmembrane region" description="Helical" evidence="2">
    <location>
        <begin position="12"/>
        <end position="29"/>
    </location>
</feature>
<sequence>MDAVYNLVESVHVFIPLVALLVFLTVVYINSKTPDEPDTALKKATQKTHGKEPDTKKSD</sequence>
<gene>
    <name evidence="3 5" type="ORF">CBG04189</name>
    <name evidence="3" type="ORF">CBG_04189</name>
</gene>
<feature type="region of interest" description="Disordered" evidence="1">
    <location>
        <begin position="33"/>
        <end position="59"/>
    </location>
</feature>
<dbReference type="InParanoid" id="A8WWD6"/>
<reference evidence="3 4" key="2">
    <citation type="journal article" date="2011" name="PLoS Genet.">
        <title>Caenorhabditis briggsae recombinant inbred line genotypes reveal inter-strain incompatibility and the evolution of recombination.</title>
        <authorList>
            <person name="Ross J.A."/>
            <person name="Koboldt D.C."/>
            <person name="Staisch J.E."/>
            <person name="Chamberlin H.M."/>
            <person name="Gupta B.P."/>
            <person name="Miller R.D."/>
            <person name="Baird S.E."/>
            <person name="Haag E.S."/>
        </authorList>
    </citation>
    <scope>NUCLEOTIDE SEQUENCE [LARGE SCALE GENOMIC DNA]</scope>
    <source>
        <strain evidence="3 4">AF16</strain>
    </source>
</reference>
<accession>A8WWD6</accession>
<name>A8WWD6_CAEBR</name>
<dbReference type="KEGG" id="cbr:CBG_04189"/>
<reference evidence="3 4" key="1">
    <citation type="journal article" date="2003" name="PLoS Biol.">
        <title>The genome sequence of Caenorhabditis briggsae: a platform for comparative genomics.</title>
        <authorList>
            <person name="Stein L.D."/>
            <person name="Bao Z."/>
            <person name="Blasiar D."/>
            <person name="Blumenthal T."/>
            <person name="Brent M.R."/>
            <person name="Chen N."/>
            <person name="Chinwalla A."/>
            <person name="Clarke L."/>
            <person name="Clee C."/>
            <person name="Coghlan A."/>
            <person name="Coulson A."/>
            <person name="D'Eustachio P."/>
            <person name="Fitch D.H."/>
            <person name="Fulton L.A."/>
            <person name="Fulton R.E."/>
            <person name="Griffiths-Jones S."/>
            <person name="Harris T.W."/>
            <person name="Hillier L.W."/>
            <person name="Kamath R."/>
            <person name="Kuwabara P.E."/>
            <person name="Mardis E.R."/>
            <person name="Marra M.A."/>
            <person name="Miner T.L."/>
            <person name="Minx P."/>
            <person name="Mullikin J.C."/>
            <person name="Plumb R.W."/>
            <person name="Rogers J."/>
            <person name="Schein J.E."/>
            <person name="Sohrmann M."/>
            <person name="Spieth J."/>
            <person name="Stajich J.E."/>
            <person name="Wei C."/>
            <person name="Willey D."/>
            <person name="Wilson R.K."/>
            <person name="Durbin R."/>
            <person name="Waterston R.H."/>
        </authorList>
    </citation>
    <scope>NUCLEOTIDE SEQUENCE [LARGE SCALE GENOMIC DNA]</scope>
    <source>
        <strain evidence="3 4">AF16</strain>
    </source>
</reference>
<dbReference type="eggNOG" id="ENOG502T3I5">
    <property type="taxonomic scope" value="Eukaryota"/>
</dbReference>
<evidence type="ECO:0000313" key="5">
    <source>
        <dbReference type="WormBase" id="CBG04189"/>
    </source>
</evidence>
<protein>
    <submittedName>
        <fullName evidence="3">Protein CBG04189</fullName>
    </submittedName>
</protein>
<evidence type="ECO:0000313" key="4">
    <source>
        <dbReference type="Proteomes" id="UP000008549"/>
    </source>
</evidence>
<keyword evidence="2" id="KW-0472">Membrane</keyword>
<keyword evidence="2" id="KW-0812">Transmembrane</keyword>
<organism evidence="3 4">
    <name type="scientific">Caenorhabditis briggsae</name>
    <dbReference type="NCBI Taxonomy" id="6238"/>
    <lineage>
        <taxon>Eukaryota</taxon>
        <taxon>Metazoa</taxon>
        <taxon>Ecdysozoa</taxon>
        <taxon>Nematoda</taxon>
        <taxon>Chromadorea</taxon>
        <taxon>Rhabditida</taxon>
        <taxon>Rhabditina</taxon>
        <taxon>Rhabditomorpha</taxon>
        <taxon>Rhabditoidea</taxon>
        <taxon>Rhabditidae</taxon>
        <taxon>Peloderinae</taxon>
        <taxon>Caenorhabditis</taxon>
    </lineage>
</organism>
<dbReference type="GeneID" id="8581551"/>
<dbReference type="RefSeq" id="XP_002639558.1">
    <property type="nucleotide sequence ID" value="XM_002639512.1"/>
</dbReference>
<evidence type="ECO:0000256" key="1">
    <source>
        <dbReference type="SAM" id="MobiDB-lite"/>
    </source>
</evidence>
<keyword evidence="2" id="KW-1133">Transmembrane helix</keyword>
<dbReference type="EMBL" id="HE600926">
    <property type="protein sequence ID" value="CAP24945.1"/>
    <property type="molecule type" value="Genomic_DNA"/>
</dbReference>
<proteinExistence type="predicted"/>
<evidence type="ECO:0000256" key="2">
    <source>
        <dbReference type="SAM" id="Phobius"/>
    </source>
</evidence>
<dbReference type="FunCoup" id="A8WWD6">
    <property type="interactions" value="136"/>
</dbReference>
<dbReference type="CTD" id="8581551"/>
<dbReference type="WormBase" id="CBG04189">
    <property type="protein sequence ID" value="CBP14882"/>
    <property type="gene ID" value="WBGene00026914"/>
</dbReference>
<dbReference type="AlphaFoldDB" id="A8WWD6"/>
<feature type="compositionally biased region" description="Basic and acidic residues" evidence="1">
    <location>
        <begin position="49"/>
        <end position="59"/>
    </location>
</feature>
<keyword evidence="4" id="KW-1185">Reference proteome</keyword>